<proteinExistence type="predicted"/>
<dbReference type="EMBL" id="CAXDID020000020">
    <property type="protein sequence ID" value="CAL5986428.1"/>
    <property type="molecule type" value="Genomic_DNA"/>
</dbReference>
<keyword evidence="1" id="KW-0812">Transmembrane</keyword>
<feature type="transmembrane region" description="Helical" evidence="1">
    <location>
        <begin position="138"/>
        <end position="155"/>
    </location>
</feature>
<dbReference type="AlphaFoldDB" id="A0AA86RD59"/>
<dbReference type="Proteomes" id="UP001642409">
    <property type="component" value="Unassembled WGS sequence"/>
</dbReference>
<feature type="transmembrane region" description="Helical" evidence="1">
    <location>
        <begin position="324"/>
        <end position="342"/>
    </location>
</feature>
<gene>
    <name evidence="2" type="ORF">HINF_LOCUS63020</name>
    <name evidence="3" type="ORF">HINF_LOCUS9402</name>
</gene>
<feature type="transmembrane region" description="Helical" evidence="1">
    <location>
        <begin position="85"/>
        <end position="110"/>
    </location>
</feature>
<keyword evidence="1" id="KW-1133">Transmembrane helix</keyword>
<name>A0AA86RD59_9EUKA</name>
<feature type="transmembrane region" description="Helical" evidence="1">
    <location>
        <begin position="281"/>
        <end position="303"/>
    </location>
</feature>
<evidence type="ECO:0000256" key="1">
    <source>
        <dbReference type="SAM" id="Phobius"/>
    </source>
</evidence>
<reference evidence="2" key="1">
    <citation type="submission" date="2023-06" db="EMBL/GenBank/DDBJ databases">
        <authorList>
            <person name="Kurt Z."/>
        </authorList>
    </citation>
    <scope>NUCLEOTIDE SEQUENCE</scope>
</reference>
<feature type="transmembrane region" description="Helical" evidence="1">
    <location>
        <begin position="167"/>
        <end position="185"/>
    </location>
</feature>
<organism evidence="2">
    <name type="scientific">Hexamita inflata</name>
    <dbReference type="NCBI Taxonomy" id="28002"/>
    <lineage>
        <taxon>Eukaryota</taxon>
        <taxon>Metamonada</taxon>
        <taxon>Diplomonadida</taxon>
        <taxon>Hexamitidae</taxon>
        <taxon>Hexamitinae</taxon>
        <taxon>Hexamita</taxon>
    </lineage>
</organism>
<evidence type="ECO:0000313" key="3">
    <source>
        <dbReference type="EMBL" id="CAL5986428.1"/>
    </source>
</evidence>
<evidence type="ECO:0000313" key="2">
    <source>
        <dbReference type="EMBL" id="CAI9975375.1"/>
    </source>
</evidence>
<comment type="caution">
    <text evidence="2">The sequence shown here is derived from an EMBL/GenBank/DDBJ whole genome shotgun (WGS) entry which is preliminary data.</text>
</comment>
<feature type="transmembrane region" description="Helical" evidence="1">
    <location>
        <begin position="249"/>
        <end position="269"/>
    </location>
</feature>
<accession>A0AA86RD59</accession>
<reference evidence="3 4" key="2">
    <citation type="submission" date="2024-07" db="EMBL/GenBank/DDBJ databases">
        <authorList>
            <person name="Akdeniz Z."/>
        </authorList>
    </citation>
    <scope>NUCLEOTIDE SEQUENCE [LARGE SCALE GENOMIC DNA]</scope>
</reference>
<keyword evidence="1" id="KW-0472">Membrane</keyword>
<feature type="transmembrane region" description="Helical" evidence="1">
    <location>
        <begin position="205"/>
        <end position="222"/>
    </location>
</feature>
<feature type="transmembrane region" description="Helical" evidence="1">
    <location>
        <begin position="362"/>
        <end position="385"/>
    </location>
</feature>
<protein>
    <submittedName>
        <fullName evidence="2">Uncharacterized protein</fullName>
    </submittedName>
</protein>
<keyword evidence="4" id="KW-1185">Reference proteome</keyword>
<evidence type="ECO:0000313" key="4">
    <source>
        <dbReference type="Proteomes" id="UP001642409"/>
    </source>
</evidence>
<dbReference type="EMBL" id="CATOUU010001169">
    <property type="protein sequence ID" value="CAI9975375.1"/>
    <property type="molecule type" value="Genomic_DNA"/>
</dbReference>
<sequence length="421" mass="49260">MQSLQQLKNIRIGSLYWIQVSYAIKNVVEIIMMPPQQTEEYLLKSTIGHMIFKQGRFFANDFICSMQALMWHQFIAERYSYSMDFWYSICLRLVSHGIPMIIMSLISYSIGYITPKLVIQQITFNSQWFNNLQSCYELLGLNTQLCLAATTIYYICKKLRLKTIKVFIFLGCFSVFLRSVIVYYLHSNNLLHDYSLRYLTDTNTITQFYHFCFGFASGEYLNKFETKSKMLFNQPLQIKIVKIHKEINLAIEYSCYFVLLICVYLDSVVQLSSENTQINSTLLLFARLLTKPTYGIIIWVLINTKEIQFSRNIQQKKESKKGKFIIPGYTQPHLSMLAAQPLSALIRLSVGQTVIGPYHPRIFIMLAIGVLVFQHFLGEICMNLFNWFMQDIYGSVSNYFDNKKRQRISRLIKESIYNGCE</sequence>